<name>A0A1K1PXJ9_9FLAO</name>
<organism evidence="2 3">
    <name type="scientific">Sinomicrobium oceani</name>
    <dbReference type="NCBI Taxonomy" id="1150368"/>
    <lineage>
        <taxon>Bacteria</taxon>
        <taxon>Pseudomonadati</taxon>
        <taxon>Bacteroidota</taxon>
        <taxon>Flavobacteriia</taxon>
        <taxon>Flavobacteriales</taxon>
        <taxon>Flavobacteriaceae</taxon>
        <taxon>Sinomicrobium</taxon>
    </lineage>
</organism>
<keyword evidence="3" id="KW-1185">Reference proteome</keyword>
<feature type="domain" description="DUF4833" evidence="1">
    <location>
        <begin position="155"/>
        <end position="290"/>
    </location>
</feature>
<dbReference type="InterPro" id="IPR032269">
    <property type="entry name" value="DUF4833"/>
</dbReference>
<proteinExistence type="predicted"/>
<sequence length="297" mass="34594">MAGIETLIPQQHTNRRKNHTDKAGPGGYTFRGLFFYSSSLHYPVVFPKSLFTGQNLFTTRFSDLFINFIQVLPFKRTKKYIFGIKNKIMITANIHPHIWLVLCCCSLHVSAQYQPDNDFGQSHPDRYTIVYRPLSRDIPLQDDYPIPEKTPTRLFYIQHSNNHNTYVYDARMKGRSIDREDPVDAYRIVYTEGGVKKPLNIAQRKMAYGMVTDYVSPDFFALHLAASKKLEFYLTLDRHGKPKVYTTVKNRKIYLDRMFVKLKDKTAGLHIKADWILFEGKDFHTAEKVSIKIVPED</sequence>
<dbReference type="Pfam" id="PF16117">
    <property type="entry name" value="DUF4833"/>
    <property type="match status" value="1"/>
</dbReference>
<gene>
    <name evidence="2" type="ORF">SAMN02927921_02056</name>
</gene>
<protein>
    <recommendedName>
        <fullName evidence="1">DUF4833 domain-containing protein</fullName>
    </recommendedName>
</protein>
<accession>A0A1K1PXJ9</accession>
<evidence type="ECO:0000313" key="2">
    <source>
        <dbReference type="EMBL" id="SFW51566.1"/>
    </source>
</evidence>
<reference evidence="2 3" key="1">
    <citation type="submission" date="2016-11" db="EMBL/GenBank/DDBJ databases">
        <authorList>
            <person name="Jaros S."/>
            <person name="Januszkiewicz K."/>
            <person name="Wedrychowicz H."/>
        </authorList>
    </citation>
    <scope>NUCLEOTIDE SEQUENCE [LARGE SCALE GENOMIC DNA]</scope>
    <source>
        <strain evidence="2 3">CGMCC 1.12145</strain>
    </source>
</reference>
<dbReference type="AlphaFoldDB" id="A0A1K1PXJ9"/>
<evidence type="ECO:0000259" key="1">
    <source>
        <dbReference type="Pfam" id="PF16117"/>
    </source>
</evidence>
<dbReference type="STRING" id="1150368.SAMN02927921_02056"/>
<dbReference type="Proteomes" id="UP000182248">
    <property type="component" value="Unassembled WGS sequence"/>
</dbReference>
<dbReference type="EMBL" id="FPJE01000010">
    <property type="protein sequence ID" value="SFW51566.1"/>
    <property type="molecule type" value="Genomic_DNA"/>
</dbReference>
<evidence type="ECO:0000313" key="3">
    <source>
        <dbReference type="Proteomes" id="UP000182248"/>
    </source>
</evidence>